<feature type="region of interest" description="Disordered" evidence="1">
    <location>
        <begin position="46"/>
        <end position="102"/>
    </location>
</feature>
<protein>
    <submittedName>
        <fullName evidence="3">Uncharacterized protein</fullName>
    </submittedName>
</protein>
<evidence type="ECO:0000256" key="1">
    <source>
        <dbReference type="SAM" id="MobiDB-lite"/>
    </source>
</evidence>
<proteinExistence type="predicted"/>
<dbReference type="Proteomes" id="UP000736787">
    <property type="component" value="Unassembled WGS sequence"/>
</dbReference>
<dbReference type="EMBL" id="RCMG01000488">
    <property type="protein sequence ID" value="KAG2853314.1"/>
    <property type="molecule type" value="Genomic_DNA"/>
</dbReference>
<dbReference type="AlphaFoldDB" id="A0A8T1DN37"/>
<evidence type="ECO:0000313" key="3">
    <source>
        <dbReference type="EMBL" id="KAG2942096.1"/>
    </source>
</evidence>
<feature type="region of interest" description="Disordered" evidence="1">
    <location>
        <begin position="1"/>
        <end position="26"/>
    </location>
</feature>
<accession>A0A8T1DN37</accession>
<gene>
    <name evidence="2" type="ORF">PC113_g14270</name>
    <name evidence="3" type="ORF">PC117_g9948</name>
    <name evidence="4" type="ORF">PC129_g12235</name>
</gene>
<feature type="compositionally biased region" description="Low complexity" evidence="1">
    <location>
        <begin position="1"/>
        <end position="20"/>
    </location>
</feature>
<sequence length="102" mass="10842">MPTAVPASPSATSPPAKSDSGMLSKTWMTKPPVALGSFAAWFQHHPPRIPSGDDDARVEIDGVPPTSLRKPSYEGRNCKPMTSISGPQPHPARATVAWRGAR</sequence>
<dbReference type="EMBL" id="RCMK01000235">
    <property type="protein sequence ID" value="KAG2942096.1"/>
    <property type="molecule type" value="Genomic_DNA"/>
</dbReference>
<reference evidence="3" key="1">
    <citation type="submission" date="2018-10" db="EMBL/GenBank/DDBJ databases">
        <title>Effector identification in a new, highly contiguous assembly of the strawberry crown rot pathogen Phytophthora cactorum.</title>
        <authorList>
            <person name="Armitage A.D."/>
            <person name="Nellist C.F."/>
            <person name="Bates H."/>
            <person name="Vickerstaff R.J."/>
            <person name="Harrison R.J."/>
        </authorList>
    </citation>
    <scope>NUCLEOTIDE SEQUENCE</scope>
    <source>
        <strain evidence="2">15-7</strain>
        <strain evidence="3">4040</strain>
        <strain evidence="4">P421</strain>
    </source>
</reference>
<dbReference type="Proteomes" id="UP000760860">
    <property type="component" value="Unassembled WGS sequence"/>
</dbReference>
<evidence type="ECO:0000313" key="5">
    <source>
        <dbReference type="Proteomes" id="UP000736787"/>
    </source>
</evidence>
<organism evidence="3 5">
    <name type="scientific">Phytophthora cactorum</name>
    <dbReference type="NCBI Taxonomy" id="29920"/>
    <lineage>
        <taxon>Eukaryota</taxon>
        <taxon>Sar</taxon>
        <taxon>Stramenopiles</taxon>
        <taxon>Oomycota</taxon>
        <taxon>Peronosporomycetes</taxon>
        <taxon>Peronosporales</taxon>
        <taxon>Peronosporaceae</taxon>
        <taxon>Phytophthora</taxon>
    </lineage>
</organism>
<dbReference type="Proteomes" id="UP000735874">
    <property type="component" value="Unassembled WGS sequence"/>
</dbReference>
<name>A0A8T1DN37_9STRA</name>
<dbReference type="EMBL" id="RCMV01000454">
    <property type="protein sequence ID" value="KAG3216920.1"/>
    <property type="molecule type" value="Genomic_DNA"/>
</dbReference>
<evidence type="ECO:0000313" key="2">
    <source>
        <dbReference type="EMBL" id="KAG2853314.1"/>
    </source>
</evidence>
<evidence type="ECO:0000313" key="4">
    <source>
        <dbReference type="EMBL" id="KAG3216920.1"/>
    </source>
</evidence>
<comment type="caution">
    <text evidence="3">The sequence shown here is derived from an EMBL/GenBank/DDBJ whole genome shotgun (WGS) entry which is preliminary data.</text>
</comment>